<keyword evidence="2" id="KW-0819">tRNA processing</keyword>
<comment type="catalytic activity">
    <reaction evidence="4">
        <text>a uridine in tRNA = a pseudouridine in tRNA</text>
        <dbReference type="Rhea" id="RHEA:54572"/>
        <dbReference type="Rhea" id="RHEA-COMP:13339"/>
        <dbReference type="Rhea" id="RHEA-COMP:13934"/>
        <dbReference type="ChEBI" id="CHEBI:65314"/>
        <dbReference type="ChEBI" id="CHEBI:65315"/>
    </reaction>
</comment>
<name>A0A9Q0N687_9DIPT</name>
<dbReference type="Pfam" id="PF01142">
    <property type="entry name" value="TruD"/>
    <property type="match status" value="1"/>
</dbReference>
<feature type="compositionally biased region" description="Acidic residues" evidence="5">
    <location>
        <begin position="475"/>
        <end position="487"/>
    </location>
</feature>
<evidence type="ECO:0000256" key="1">
    <source>
        <dbReference type="ARBA" id="ARBA00007953"/>
    </source>
</evidence>
<dbReference type="PANTHER" id="PTHR13326">
    <property type="entry name" value="TRNA PSEUDOURIDINE SYNTHASE D"/>
    <property type="match status" value="1"/>
</dbReference>
<dbReference type="GO" id="GO:0001522">
    <property type="term" value="P:pseudouridine synthesis"/>
    <property type="evidence" value="ECO:0007669"/>
    <property type="project" value="InterPro"/>
</dbReference>
<feature type="compositionally biased region" description="Basic and acidic residues" evidence="5">
    <location>
        <begin position="732"/>
        <end position="766"/>
    </location>
</feature>
<dbReference type="PANTHER" id="PTHR13326:SF31">
    <property type="entry name" value="PSEUDOURIDYLATE SYNTHASE 7 HOMOLOG"/>
    <property type="match status" value="1"/>
</dbReference>
<dbReference type="CDD" id="cd02576">
    <property type="entry name" value="PseudoU_synth_ScPUS7"/>
    <property type="match status" value="1"/>
</dbReference>
<feature type="domain" description="TRUD" evidence="6">
    <location>
        <begin position="328"/>
        <end position="579"/>
    </location>
</feature>
<dbReference type="GO" id="GO:0005634">
    <property type="term" value="C:nucleus"/>
    <property type="evidence" value="ECO:0007669"/>
    <property type="project" value="TreeGrafter"/>
</dbReference>
<organism evidence="7 8">
    <name type="scientific">Pseudolycoriella hygida</name>
    <dbReference type="NCBI Taxonomy" id="35572"/>
    <lineage>
        <taxon>Eukaryota</taxon>
        <taxon>Metazoa</taxon>
        <taxon>Ecdysozoa</taxon>
        <taxon>Arthropoda</taxon>
        <taxon>Hexapoda</taxon>
        <taxon>Insecta</taxon>
        <taxon>Pterygota</taxon>
        <taxon>Neoptera</taxon>
        <taxon>Endopterygota</taxon>
        <taxon>Diptera</taxon>
        <taxon>Nematocera</taxon>
        <taxon>Sciaroidea</taxon>
        <taxon>Sciaridae</taxon>
        <taxon>Pseudolycoriella</taxon>
    </lineage>
</organism>
<dbReference type="NCBIfam" id="TIGR00094">
    <property type="entry name" value="tRNA_TruD_broad"/>
    <property type="match status" value="1"/>
</dbReference>
<dbReference type="GO" id="GO:0008033">
    <property type="term" value="P:tRNA processing"/>
    <property type="evidence" value="ECO:0007669"/>
    <property type="project" value="UniProtKB-KW"/>
</dbReference>
<feature type="compositionally biased region" description="Basic and acidic residues" evidence="5">
    <location>
        <begin position="665"/>
        <end position="698"/>
    </location>
</feature>
<dbReference type="InterPro" id="IPR001656">
    <property type="entry name" value="PsdUridine_synth_TruD"/>
</dbReference>
<dbReference type="OrthoDB" id="447290at2759"/>
<feature type="compositionally biased region" description="Basic residues" evidence="5">
    <location>
        <begin position="1"/>
        <end position="24"/>
    </location>
</feature>
<evidence type="ECO:0000256" key="5">
    <source>
        <dbReference type="SAM" id="MobiDB-lite"/>
    </source>
</evidence>
<dbReference type="Proteomes" id="UP001151699">
    <property type="component" value="Chromosome B"/>
</dbReference>
<dbReference type="Gene3D" id="3.30.2350.20">
    <property type="entry name" value="TruD, catalytic domain"/>
    <property type="match status" value="2"/>
</dbReference>
<keyword evidence="8" id="KW-1185">Reference proteome</keyword>
<gene>
    <name evidence="7" type="primary">PUS7</name>
    <name evidence="7" type="ORF">Bhyg_09315</name>
</gene>
<evidence type="ECO:0000313" key="8">
    <source>
        <dbReference type="Proteomes" id="UP001151699"/>
    </source>
</evidence>
<feature type="region of interest" description="Disordered" evidence="5">
    <location>
        <begin position="475"/>
        <end position="498"/>
    </location>
</feature>
<sequence>MGKKKSAGRGNRKQNYRKSHKKGFGKPTGNHNKGNVGTRFQKPNEHQAKDFNPIEEFHSRMEKFNLMEKDIGVTEYVGKTPGFNAIIKTRYSDFQVNEIDLDGNVVKLTDTSLPTKPEQPEIVCDEVIELVGQDIWNGLMELSKGTENASEIEMDAESLTKAQRSMIHKCVKESFGSTIVSSTITKDDKKFFKFAQFKKNAGNDKRIKWPWPGEYVHFVVYKENVDTMKAAGDLSQGLHANTKAISYAGTKDRRAKTTQWFCIRKREPESISKAADMKKSIHVGNFVFKNEPLKLGHLSGNRFRIALRHIVHPESDIELSLQSLKDNGFINYYGLQRFGNNSAVPTHQVGLALIKGQFKEACELILKPREGEQTFLKKVREHWWQHRDAEAALKFFYKVNYGVESKLLAGLARHGSNDFVNALNYLPRNMLLLYIHSYQSLIWNEIASKRIKLGTQLLPGDLVLVNEDKDSEEIINDDGAFDDDDEGEVKPNEETPPQEEVSAFKSMVKPLDEEDIKSGKYSIFDLVLPLPGHDITYPTNESGQWYVDRLAQDELTSEKLKTKQKTYSLCGAYRKVLVKPKNVSWYFTKYNSDSDDLIQSDLEELRKEPPPKNVEDGQFKALILDFCLPSATYATMLLREVFKGDTSASSQIKLEADSISRSVEKRKMEENVAEDSSKKVRTETENDDEKEKVAKKEEESEEIEDKGDNEGEKKDKEEKEKEGEADSISNGVEKRKMEENVEEDSCKKVKIETDNDDEKEKVAEKEGEGEEIEDKGDKEGKKKDEEEKEKEGEADSISNEVEK</sequence>
<feature type="compositionally biased region" description="Basic and acidic residues" evidence="5">
    <location>
        <begin position="706"/>
        <end position="724"/>
    </location>
</feature>
<comment type="caution">
    <text evidence="7">The sequence shown here is derived from an EMBL/GenBank/DDBJ whole genome shotgun (WGS) entry which is preliminary data.</text>
</comment>
<evidence type="ECO:0000256" key="2">
    <source>
        <dbReference type="ARBA" id="ARBA00022694"/>
    </source>
</evidence>
<evidence type="ECO:0000313" key="7">
    <source>
        <dbReference type="EMBL" id="KAJ6644347.1"/>
    </source>
</evidence>
<dbReference type="GO" id="GO:0009982">
    <property type="term" value="F:pseudouridine synthase activity"/>
    <property type="evidence" value="ECO:0007669"/>
    <property type="project" value="InterPro"/>
</dbReference>
<feature type="compositionally biased region" description="Basic and acidic residues" evidence="5">
    <location>
        <begin position="775"/>
        <end position="793"/>
    </location>
</feature>
<feature type="region of interest" description="Disordered" evidence="5">
    <location>
        <begin position="665"/>
        <end position="803"/>
    </location>
</feature>
<keyword evidence="3" id="KW-0413">Isomerase</keyword>
<reference evidence="7" key="1">
    <citation type="submission" date="2022-07" db="EMBL/GenBank/DDBJ databases">
        <authorList>
            <person name="Trinca V."/>
            <person name="Uliana J.V.C."/>
            <person name="Torres T.T."/>
            <person name="Ward R.J."/>
            <person name="Monesi N."/>
        </authorList>
    </citation>
    <scope>NUCLEOTIDE SEQUENCE</scope>
    <source>
        <strain evidence="7">HSMRA1968</strain>
        <tissue evidence="7">Whole embryos</tissue>
    </source>
</reference>
<feature type="region of interest" description="Disordered" evidence="5">
    <location>
        <begin position="1"/>
        <end position="45"/>
    </location>
</feature>
<dbReference type="PROSITE" id="PS50984">
    <property type="entry name" value="TRUD"/>
    <property type="match status" value="1"/>
</dbReference>
<dbReference type="SUPFAM" id="SSF55120">
    <property type="entry name" value="Pseudouridine synthase"/>
    <property type="match status" value="1"/>
</dbReference>
<comment type="similarity">
    <text evidence="1">Belongs to the pseudouridine synthase TruD family.</text>
</comment>
<evidence type="ECO:0000256" key="3">
    <source>
        <dbReference type="ARBA" id="ARBA00023235"/>
    </source>
</evidence>
<dbReference type="InterPro" id="IPR020103">
    <property type="entry name" value="PsdUridine_synth_cat_dom_sf"/>
</dbReference>
<accession>A0A9Q0N687</accession>
<dbReference type="InterPro" id="IPR042214">
    <property type="entry name" value="TruD_catalytic"/>
</dbReference>
<dbReference type="GO" id="GO:0003723">
    <property type="term" value="F:RNA binding"/>
    <property type="evidence" value="ECO:0007669"/>
    <property type="project" value="InterPro"/>
</dbReference>
<protein>
    <submittedName>
        <fullName evidence="7">Pseudouridylate synthase 7 like</fullName>
    </submittedName>
</protein>
<dbReference type="InterPro" id="IPR011760">
    <property type="entry name" value="PsdUridine_synth_TruD_insert"/>
</dbReference>
<dbReference type="EMBL" id="WJQU01000002">
    <property type="protein sequence ID" value="KAJ6644347.1"/>
    <property type="molecule type" value="Genomic_DNA"/>
</dbReference>
<proteinExistence type="inferred from homology"/>
<evidence type="ECO:0000256" key="4">
    <source>
        <dbReference type="ARBA" id="ARBA00036943"/>
    </source>
</evidence>
<dbReference type="AlphaFoldDB" id="A0A9Q0N687"/>
<evidence type="ECO:0000259" key="6">
    <source>
        <dbReference type="PROSITE" id="PS50984"/>
    </source>
</evidence>